<proteinExistence type="inferred from homology"/>
<dbReference type="GO" id="GO:0016020">
    <property type="term" value="C:membrane"/>
    <property type="evidence" value="ECO:0007669"/>
    <property type="project" value="UniProtKB-SubCell"/>
</dbReference>
<keyword evidence="3 6" id="KW-1133">Transmembrane helix</keyword>
<sequence>MSSSGDFGPAPPGMDLSQSQASSMYGSIITTALAGTFSVMARFYARLLLRNPIGPDDWLIVAALLFTWGTAIATFVVNILAIPDGMGKHMFVLTRSQFNRLWQNLFAYVNIYVIAVSFTKLSIVMFYKRVFQILKLAWCLVAVVLIYPITVIITICNSCKPLEFFWTQYTNPQATGSCIDISTFFFANGIWAACIDVGLLIVPVPLVWKLQMHLRKRLAVVGVFLLAGFVVVASIVRIIMLQKNTQSNDPVWTIAPVYIWSSVEPFVGIICACLPTLSPLFKRFWTAGRTQSSSRMTPNSENLDKISGSKNKHLRKFQRGMSADDEVMLTSVCQKQAETTARHLGSSEEDIGTAEQIHVRKDFDVDWNSKQASIRSEP</sequence>
<comment type="subcellular location">
    <subcellularLocation>
        <location evidence="1">Membrane</location>
        <topology evidence="1">Multi-pass membrane protein</topology>
    </subcellularLocation>
</comment>
<evidence type="ECO:0000256" key="2">
    <source>
        <dbReference type="ARBA" id="ARBA00022692"/>
    </source>
</evidence>
<dbReference type="InterPro" id="IPR052337">
    <property type="entry name" value="SAT4-like"/>
</dbReference>
<comment type="similarity">
    <text evidence="5">Belongs to the SAT4 family.</text>
</comment>
<dbReference type="VEuPathDB" id="FungiDB:BTJ68_03386"/>
<dbReference type="Proteomes" id="UP000276864">
    <property type="component" value="Unassembled WGS sequence"/>
</dbReference>
<feature type="transmembrane region" description="Helical" evidence="6">
    <location>
        <begin position="101"/>
        <end position="121"/>
    </location>
</feature>
<evidence type="ECO:0000256" key="6">
    <source>
        <dbReference type="SAM" id="Phobius"/>
    </source>
</evidence>
<keyword evidence="4 6" id="KW-0472">Membrane</keyword>
<keyword evidence="2 6" id="KW-0812">Transmembrane</keyword>
<feature type="transmembrane region" description="Helical" evidence="6">
    <location>
        <begin position="133"/>
        <end position="155"/>
    </location>
</feature>
<gene>
    <name evidence="8" type="ORF">D0866_08277</name>
</gene>
<feature type="transmembrane region" description="Helical" evidence="6">
    <location>
        <begin position="24"/>
        <end position="45"/>
    </location>
</feature>
<evidence type="ECO:0000256" key="4">
    <source>
        <dbReference type="ARBA" id="ARBA00023136"/>
    </source>
</evidence>
<dbReference type="Pfam" id="PF20684">
    <property type="entry name" value="Fung_rhodopsin"/>
    <property type="match status" value="1"/>
</dbReference>
<feature type="transmembrane region" description="Helical" evidence="6">
    <location>
        <begin position="190"/>
        <end position="208"/>
    </location>
</feature>
<evidence type="ECO:0000256" key="5">
    <source>
        <dbReference type="ARBA" id="ARBA00038359"/>
    </source>
</evidence>
<evidence type="ECO:0000256" key="3">
    <source>
        <dbReference type="ARBA" id="ARBA00022989"/>
    </source>
</evidence>
<dbReference type="EMBL" id="QWIM01000895">
    <property type="protein sequence ID" value="RMY30038.1"/>
    <property type="molecule type" value="Genomic_DNA"/>
</dbReference>
<feature type="transmembrane region" description="Helical" evidence="6">
    <location>
        <begin position="259"/>
        <end position="281"/>
    </location>
</feature>
<reference evidence="8 9" key="1">
    <citation type="journal article" date="2018" name="BMC Genomics">
        <title>Genomic evidence for intraspecific hybridization in a clonal and extremely halotolerant yeast.</title>
        <authorList>
            <person name="Gostincar C."/>
            <person name="Stajich J.E."/>
            <person name="Zupancic J."/>
            <person name="Zalar P."/>
            <person name="Gunde-Cimerman N."/>
        </authorList>
    </citation>
    <scope>NUCLEOTIDE SEQUENCE [LARGE SCALE GENOMIC DNA]</scope>
    <source>
        <strain evidence="8 9">EXF-6651</strain>
    </source>
</reference>
<evidence type="ECO:0000259" key="7">
    <source>
        <dbReference type="Pfam" id="PF20684"/>
    </source>
</evidence>
<dbReference type="PANTHER" id="PTHR33048">
    <property type="entry name" value="PTH11-LIKE INTEGRAL MEMBRANE PROTEIN (AFU_ORTHOLOGUE AFUA_5G11245)"/>
    <property type="match status" value="1"/>
</dbReference>
<feature type="transmembrane region" description="Helical" evidence="6">
    <location>
        <begin position="220"/>
        <end position="239"/>
    </location>
</feature>
<evidence type="ECO:0000313" key="9">
    <source>
        <dbReference type="Proteomes" id="UP000276864"/>
    </source>
</evidence>
<evidence type="ECO:0000256" key="1">
    <source>
        <dbReference type="ARBA" id="ARBA00004141"/>
    </source>
</evidence>
<organism evidence="8 9">
    <name type="scientific">Hortaea werneckii</name>
    <name type="common">Black yeast</name>
    <name type="synonym">Cladosporium werneckii</name>
    <dbReference type="NCBI Taxonomy" id="91943"/>
    <lineage>
        <taxon>Eukaryota</taxon>
        <taxon>Fungi</taxon>
        <taxon>Dikarya</taxon>
        <taxon>Ascomycota</taxon>
        <taxon>Pezizomycotina</taxon>
        <taxon>Dothideomycetes</taxon>
        <taxon>Dothideomycetidae</taxon>
        <taxon>Mycosphaerellales</taxon>
        <taxon>Teratosphaeriaceae</taxon>
        <taxon>Hortaea</taxon>
    </lineage>
</organism>
<dbReference type="PANTHER" id="PTHR33048:SF47">
    <property type="entry name" value="INTEGRAL MEMBRANE PROTEIN-RELATED"/>
    <property type="match status" value="1"/>
</dbReference>
<dbReference type="AlphaFoldDB" id="A0A3M7ARH6"/>
<name>A0A3M7ARH6_HORWE</name>
<comment type="caution">
    <text evidence="8">The sequence shown here is derived from an EMBL/GenBank/DDBJ whole genome shotgun (WGS) entry which is preliminary data.</text>
</comment>
<protein>
    <recommendedName>
        <fullName evidence="7">Rhodopsin domain-containing protein</fullName>
    </recommendedName>
</protein>
<evidence type="ECO:0000313" key="8">
    <source>
        <dbReference type="EMBL" id="RMY30038.1"/>
    </source>
</evidence>
<accession>A0A3M7ARH6</accession>
<feature type="domain" description="Rhodopsin" evidence="7">
    <location>
        <begin position="41"/>
        <end position="283"/>
    </location>
</feature>
<feature type="transmembrane region" description="Helical" evidence="6">
    <location>
        <begin position="57"/>
        <end position="81"/>
    </location>
</feature>
<dbReference type="InterPro" id="IPR049326">
    <property type="entry name" value="Rhodopsin_dom_fungi"/>
</dbReference>